<accession>A0A8K0SXY8</accession>
<feature type="compositionally biased region" description="Low complexity" evidence="1">
    <location>
        <begin position="213"/>
        <end position="246"/>
    </location>
</feature>
<feature type="region of interest" description="Disordered" evidence="1">
    <location>
        <begin position="643"/>
        <end position="689"/>
    </location>
</feature>
<feature type="compositionally biased region" description="Basic and acidic residues" evidence="1">
    <location>
        <begin position="476"/>
        <end position="497"/>
    </location>
</feature>
<evidence type="ECO:0000313" key="2">
    <source>
        <dbReference type="EMBL" id="KAH7325796.1"/>
    </source>
</evidence>
<feature type="compositionally biased region" description="Polar residues" evidence="1">
    <location>
        <begin position="498"/>
        <end position="507"/>
    </location>
</feature>
<feature type="compositionally biased region" description="Basic residues" evidence="1">
    <location>
        <begin position="656"/>
        <end position="666"/>
    </location>
</feature>
<protein>
    <submittedName>
        <fullName evidence="2">Uncharacterized protein</fullName>
    </submittedName>
</protein>
<feature type="region of interest" description="Disordered" evidence="1">
    <location>
        <begin position="153"/>
        <end position="185"/>
    </location>
</feature>
<dbReference type="Proteomes" id="UP000813444">
    <property type="component" value="Unassembled WGS sequence"/>
</dbReference>
<feature type="compositionally biased region" description="Polar residues" evidence="1">
    <location>
        <begin position="351"/>
        <end position="391"/>
    </location>
</feature>
<feature type="region of interest" description="Disordered" evidence="1">
    <location>
        <begin position="197"/>
        <end position="308"/>
    </location>
</feature>
<dbReference type="EMBL" id="JAGPNK010000002">
    <property type="protein sequence ID" value="KAH7325796.1"/>
    <property type="molecule type" value="Genomic_DNA"/>
</dbReference>
<comment type="caution">
    <text evidence="2">The sequence shown here is derived from an EMBL/GenBank/DDBJ whole genome shotgun (WGS) entry which is preliminary data.</text>
</comment>
<evidence type="ECO:0000256" key="1">
    <source>
        <dbReference type="SAM" id="MobiDB-lite"/>
    </source>
</evidence>
<feature type="compositionally biased region" description="Polar residues" evidence="1">
    <location>
        <begin position="198"/>
        <end position="207"/>
    </location>
</feature>
<evidence type="ECO:0000313" key="3">
    <source>
        <dbReference type="Proteomes" id="UP000813444"/>
    </source>
</evidence>
<dbReference type="OrthoDB" id="5426563at2759"/>
<feature type="compositionally biased region" description="Basic and acidic residues" evidence="1">
    <location>
        <begin position="667"/>
        <end position="676"/>
    </location>
</feature>
<proteinExistence type="predicted"/>
<name>A0A8K0SXY8_9HYPO</name>
<dbReference type="AlphaFoldDB" id="A0A8K0SXY8"/>
<sequence length="689" mass="76074">MLPRMNWTEGTLARHSRRKGWNADAARQKEYFAKASARHQQHSSGLTRPPSFVPSYIPAANIQPARHHELPRQRLVHLSDAASNRSFTAHQSLGNVGEHQDALLPDPLVVNMEAKRQRLLERSDWTGIDLQKPSAVDFSGFSWSIEHVPKGVYSEHPADQTPHIAARQRRDRSSISDDTSNTDMRIEIGSQRFRWSKDSNSLRSPVSSRHFHTSSYTGPSESSSPSYRHAPASSLSNYSFSPSLESKGSRKGRPIAHQGGEKLAGKARYELGTAHTPPNESERPSLGGEPEPMIVSSPPAAIQQPKPRRVIPILQRSWSPYSELAGSTLAQPEAPEKPGNTTGEDIRWSTWLEQKSNASVQGQQEYPDSSTDDSNLTNLKNQTPRKGTSVSRYGGSTARFCISNSSSKPAWHRDTNLHQPQSPGRTSLAVLQQPLHEAIHGSCWPQPRGDTAAMNQTHSTQIDLAAGVYPDQSEAMEEKECQDIPKTDNDHLGHSSQHDVTGGSSQAEDQDAIWRKFIEYDDSQDMLLRAQQEAQEQTKRELRQSFASIVDGFANSRSANAIDVPWTNPPDSVSGPSHGGCSLETNQYQASTDATTMASILGDGVNDVGSVVAKPRTPSPRACRGDFKFHQPQLFVGRLAHEVPTNLAPELNSRNGKAKRRCRKRPRDNGRPDIRSMPDFAGDPIEESP</sequence>
<feature type="region of interest" description="Disordered" evidence="1">
    <location>
        <begin position="324"/>
        <end position="425"/>
    </location>
</feature>
<feature type="region of interest" description="Disordered" evidence="1">
    <location>
        <begin position="1"/>
        <end position="21"/>
    </location>
</feature>
<feature type="compositionally biased region" description="Basic and acidic residues" evidence="1">
    <location>
        <begin position="259"/>
        <end position="269"/>
    </location>
</feature>
<gene>
    <name evidence="2" type="ORF">B0I35DRAFT_119111</name>
</gene>
<feature type="region of interest" description="Disordered" evidence="1">
    <location>
        <begin position="472"/>
        <end position="508"/>
    </location>
</feature>
<keyword evidence="3" id="KW-1185">Reference proteome</keyword>
<reference evidence="2" key="1">
    <citation type="journal article" date="2021" name="Nat. Commun.">
        <title>Genetic determinants of endophytism in the Arabidopsis root mycobiome.</title>
        <authorList>
            <person name="Mesny F."/>
            <person name="Miyauchi S."/>
            <person name="Thiergart T."/>
            <person name="Pickel B."/>
            <person name="Atanasova L."/>
            <person name="Karlsson M."/>
            <person name="Huettel B."/>
            <person name="Barry K.W."/>
            <person name="Haridas S."/>
            <person name="Chen C."/>
            <person name="Bauer D."/>
            <person name="Andreopoulos W."/>
            <person name="Pangilinan J."/>
            <person name="LaButti K."/>
            <person name="Riley R."/>
            <person name="Lipzen A."/>
            <person name="Clum A."/>
            <person name="Drula E."/>
            <person name="Henrissat B."/>
            <person name="Kohler A."/>
            <person name="Grigoriev I.V."/>
            <person name="Martin F.M."/>
            <person name="Hacquard S."/>
        </authorList>
    </citation>
    <scope>NUCLEOTIDE SEQUENCE</scope>
    <source>
        <strain evidence="2">MPI-CAGE-CH-0235</strain>
    </source>
</reference>
<organism evidence="2 3">
    <name type="scientific">Stachybotrys elegans</name>
    <dbReference type="NCBI Taxonomy" id="80388"/>
    <lineage>
        <taxon>Eukaryota</taxon>
        <taxon>Fungi</taxon>
        <taxon>Dikarya</taxon>
        <taxon>Ascomycota</taxon>
        <taxon>Pezizomycotina</taxon>
        <taxon>Sordariomycetes</taxon>
        <taxon>Hypocreomycetidae</taxon>
        <taxon>Hypocreales</taxon>
        <taxon>Stachybotryaceae</taxon>
        <taxon>Stachybotrys</taxon>
    </lineage>
</organism>